<evidence type="ECO:0000259" key="1">
    <source>
        <dbReference type="Pfam" id="PF00561"/>
    </source>
</evidence>
<dbReference type="PANTHER" id="PTHR43194:SF2">
    <property type="entry name" value="PEROXISOMAL MEMBRANE PROTEIN LPX1"/>
    <property type="match status" value="1"/>
</dbReference>
<proteinExistence type="predicted"/>
<dbReference type="InterPro" id="IPR029058">
    <property type="entry name" value="AB_hydrolase_fold"/>
</dbReference>
<dbReference type="InterPro" id="IPR000639">
    <property type="entry name" value="Epox_hydrolase-like"/>
</dbReference>
<sequence length="266" mass="30209">MAFFKTKDGVSINYEDRSAEGQTVVLLSGFSGIQAEWQYQIDMLTAAGYRVLTMDWRSHGRSARTSKNLRISRLAADLEELFTMLNLKKVILIGHSMGASVIWAYLSLFGQDRLAKVVYVDESPKLLNDADWSAGIRGLDWTTFPVLSKTFFHQRLTVAPVSRDFKRELMKEKVAHPFDFDLVFPLLVDHLLADWRENLADCTLPTLFVAGEQSPLWKNNYLADMAGLFKEEDQVVTIPGTGHLPHLEKPEDFNTILHVFLQTEGQ</sequence>
<dbReference type="PANTHER" id="PTHR43194">
    <property type="entry name" value="HYDROLASE ALPHA/BETA FOLD FAMILY"/>
    <property type="match status" value="1"/>
</dbReference>
<reference evidence="2 3" key="1">
    <citation type="submission" date="2020-02" db="EMBL/GenBank/DDBJ databases">
        <title>Fructobacillus sp. isolated from paper mulberry of Taiwan.</title>
        <authorList>
            <person name="Lin S.-T."/>
        </authorList>
    </citation>
    <scope>NUCLEOTIDE SEQUENCE [LARGE SCALE GENOMIC DNA]</scope>
    <source>
        <strain evidence="2 3">M1-21</strain>
    </source>
</reference>
<evidence type="ECO:0000313" key="3">
    <source>
        <dbReference type="Proteomes" id="UP000735205"/>
    </source>
</evidence>
<keyword evidence="2" id="KW-0378">Hydrolase</keyword>
<keyword evidence="3" id="KW-1185">Reference proteome</keyword>
<dbReference type="PRINTS" id="PR00412">
    <property type="entry name" value="EPOXHYDRLASE"/>
</dbReference>
<organism evidence="2 3">
    <name type="scientific">Fructobacillus papyrifericola</name>
    <dbReference type="NCBI Taxonomy" id="2713172"/>
    <lineage>
        <taxon>Bacteria</taxon>
        <taxon>Bacillati</taxon>
        <taxon>Bacillota</taxon>
        <taxon>Bacilli</taxon>
        <taxon>Lactobacillales</taxon>
        <taxon>Lactobacillaceae</taxon>
        <taxon>Fructobacillus</taxon>
    </lineage>
</organism>
<dbReference type="GO" id="GO:0016787">
    <property type="term" value="F:hydrolase activity"/>
    <property type="evidence" value="ECO:0007669"/>
    <property type="project" value="UniProtKB-KW"/>
</dbReference>
<comment type="caution">
    <text evidence="2">The sequence shown here is derived from an EMBL/GenBank/DDBJ whole genome shotgun (WGS) entry which is preliminary data.</text>
</comment>
<dbReference type="EMBL" id="JAAMFJ010000001">
    <property type="protein sequence ID" value="MBS9336152.1"/>
    <property type="molecule type" value="Genomic_DNA"/>
</dbReference>
<gene>
    <name evidence="2" type="ORF">G6R28_02760</name>
</gene>
<name>A0ABS5QTJ8_9LACO</name>
<dbReference type="Proteomes" id="UP000735205">
    <property type="component" value="Unassembled WGS sequence"/>
</dbReference>
<accession>A0ABS5QTJ8</accession>
<evidence type="ECO:0000313" key="2">
    <source>
        <dbReference type="EMBL" id="MBS9336152.1"/>
    </source>
</evidence>
<dbReference type="SUPFAM" id="SSF53474">
    <property type="entry name" value="alpha/beta-Hydrolases"/>
    <property type="match status" value="1"/>
</dbReference>
<feature type="domain" description="AB hydrolase-1" evidence="1">
    <location>
        <begin position="23"/>
        <end position="250"/>
    </location>
</feature>
<protein>
    <submittedName>
        <fullName evidence="2">Alpha/beta hydrolase</fullName>
    </submittedName>
</protein>
<dbReference type="RefSeq" id="WP_213792699.1">
    <property type="nucleotide sequence ID" value="NZ_JAAMFJ010000001.1"/>
</dbReference>
<dbReference type="Gene3D" id="3.40.50.1820">
    <property type="entry name" value="alpha/beta hydrolase"/>
    <property type="match status" value="1"/>
</dbReference>
<dbReference type="Pfam" id="PF00561">
    <property type="entry name" value="Abhydrolase_1"/>
    <property type="match status" value="1"/>
</dbReference>
<dbReference type="InterPro" id="IPR000073">
    <property type="entry name" value="AB_hydrolase_1"/>
</dbReference>
<dbReference type="InterPro" id="IPR050228">
    <property type="entry name" value="Carboxylesterase_BioH"/>
</dbReference>